<reference evidence="8 9" key="1">
    <citation type="submission" date="2024-11" db="EMBL/GenBank/DDBJ databases">
        <authorList>
            <person name="Heng Y.C."/>
            <person name="Lim A.C.H."/>
            <person name="Lee J.K.Y."/>
            <person name="Kittelmann S."/>
        </authorList>
    </citation>
    <scope>NUCLEOTIDE SEQUENCE [LARGE SCALE GENOMIC DNA]</scope>
    <source>
        <strain evidence="8 9">WILCCON 0269</strain>
    </source>
</reference>
<evidence type="ECO:0000256" key="3">
    <source>
        <dbReference type="ARBA" id="ARBA00011738"/>
    </source>
</evidence>
<dbReference type="InterPro" id="IPR015424">
    <property type="entry name" value="PyrdxlP-dep_Trfase"/>
</dbReference>
<evidence type="ECO:0000256" key="2">
    <source>
        <dbReference type="ARBA" id="ARBA00002513"/>
    </source>
</evidence>
<dbReference type="InterPro" id="IPR015422">
    <property type="entry name" value="PyrdxlP-dep_Trfase_small"/>
</dbReference>
<evidence type="ECO:0000256" key="1">
    <source>
        <dbReference type="ARBA" id="ARBA00001933"/>
    </source>
</evidence>
<comment type="cofactor">
    <cofactor evidence="1 6">
        <name>pyridoxal 5'-phosphate</name>
        <dbReference type="ChEBI" id="CHEBI:597326"/>
    </cofactor>
</comment>
<evidence type="ECO:0000256" key="5">
    <source>
        <dbReference type="ARBA" id="ARBA00022898"/>
    </source>
</evidence>
<dbReference type="Gene3D" id="3.90.1150.10">
    <property type="entry name" value="Aspartate Aminotransferase, domain 1"/>
    <property type="match status" value="1"/>
</dbReference>
<dbReference type="EMBL" id="JBJHZX010000006">
    <property type="protein sequence ID" value="MFL0195058.1"/>
    <property type="molecule type" value="Genomic_DNA"/>
</dbReference>
<dbReference type="PROSITE" id="PS00599">
    <property type="entry name" value="AA_TRANSFER_CLASS_2"/>
    <property type="match status" value="1"/>
</dbReference>
<dbReference type="Proteomes" id="UP001623660">
    <property type="component" value="Unassembled WGS sequence"/>
</dbReference>
<comment type="caution">
    <text evidence="8">The sequence shown here is derived from an EMBL/GenBank/DDBJ whole genome shotgun (WGS) entry which is preliminary data.</text>
</comment>
<evidence type="ECO:0000256" key="6">
    <source>
        <dbReference type="RuleBase" id="RU003693"/>
    </source>
</evidence>
<proteinExistence type="inferred from homology"/>
<gene>
    <name evidence="8" type="ORF">ACJDU8_05635</name>
</gene>
<keyword evidence="4" id="KW-0808">Transferase</keyword>
<dbReference type="InterPro" id="IPR004839">
    <property type="entry name" value="Aminotransferase_I/II_large"/>
</dbReference>
<accession>A0ABW8SGV4</accession>
<comment type="similarity">
    <text evidence="6">Belongs to the class-II pyridoxal-phosphate-dependent aminotransferase family.</text>
</comment>
<dbReference type="PANTHER" id="PTHR13693">
    <property type="entry name" value="CLASS II AMINOTRANSFERASE/8-AMINO-7-OXONONANOATE SYNTHASE"/>
    <property type="match status" value="1"/>
</dbReference>
<keyword evidence="8" id="KW-0032">Aminotransferase</keyword>
<protein>
    <submittedName>
        <fullName evidence="8">Aminotransferase class I/II-fold pyridoxal phosphate-dependent enzyme</fullName>
    </submittedName>
</protein>
<dbReference type="Pfam" id="PF00155">
    <property type="entry name" value="Aminotran_1_2"/>
    <property type="match status" value="1"/>
</dbReference>
<name>A0ABW8SGV4_9CLOT</name>
<feature type="domain" description="Aminotransferase class I/classII large" evidence="7">
    <location>
        <begin position="81"/>
        <end position="421"/>
    </location>
</feature>
<organism evidence="8 9">
    <name type="scientific">Candidatus Clostridium eludens</name>
    <dbReference type="NCBI Taxonomy" id="3381663"/>
    <lineage>
        <taxon>Bacteria</taxon>
        <taxon>Bacillati</taxon>
        <taxon>Bacillota</taxon>
        <taxon>Clostridia</taxon>
        <taxon>Eubacteriales</taxon>
        <taxon>Clostridiaceae</taxon>
        <taxon>Clostridium</taxon>
    </lineage>
</organism>
<evidence type="ECO:0000259" key="7">
    <source>
        <dbReference type="Pfam" id="PF00155"/>
    </source>
</evidence>
<keyword evidence="5 6" id="KW-0663">Pyridoxal phosphate</keyword>
<comment type="subunit">
    <text evidence="3">Homodimer.</text>
</comment>
<dbReference type="InterPro" id="IPR050087">
    <property type="entry name" value="AON_synthase_class-II"/>
</dbReference>
<dbReference type="Gene3D" id="3.40.640.10">
    <property type="entry name" value="Type I PLP-dependent aspartate aminotransferase-like (Major domain)"/>
    <property type="match status" value="1"/>
</dbReference>
<dbReference type="InterPro" id="IPR015421">
    <property type="entry name" value="PyrdxlP-dep_Trfase_major"/>
</dbReference>
<dbReference type="SUPFAM" id="SSF53383">
    <property type="entry name" value="PLP-dependent transferases"/>
    <property type="match status" value="1"/>
</dbReference>
<keyword evidence="9" id="KW-1185">Reference proteome</keyword>
<dbReference type="GO" id="GO:0008483">
    <property type="term" value="F:transaminase activity"/>
    <property type="evidence" value="ECO:0007669"/>
    <property type="project" value="UniProtKB-KW"/>
</dbReference>
<dbReference type="RefSeq" id="WP_406791177.1">
    <property type="nucleotide sequence ID" value="NZ_JBJHZX010000006.1"/>
</dbReference>
<comment type="function">
    <text evidence="2">Catalyzes the decarboxylative condensation of pimeloyl-[acyl-carrier protein] and L-alanine to produce 8-amino-7-oxononanoate (AON), [acyl-carrier protein], and carbon dioxide.</text>
</comment>
<dbReference type="PANTHER" id="PTHR13693:SF3">
    <property type="entry name" value="LD36009P"/>
    <property type="match status" value="1"/>
</dbReference>
<evidence type="ECO:0000313" key="9">
    <source>
        <dbReference type="Proteomes" id="UP001623660"/>
    </source>
</evidence>
<evidence type="ECO:0000313" key="8">
    <source>
        <dbReference type="EMBL" id="MFL0195058.1"/>
    </source>
</evidence>
<evidence type="ECO:0000256" key="4">
    <source>
        <dbReference type="ARBA" id="ARBA00022679"/>
    </source>
</evidence>
<dbReference type="CDD" id="cd06454">
    <property type="entry name" value="KBL_like"/>
    <property type="match status" value="1"/>
</dbReference>
<dbReference type="InterPro" id="IPR001917">
    <property type="entry name" value="Aminotrans_II_pyridoxalP_BS"/>
</dbReference>
<sequence length="431" mass="48128">MEKIFEINKDIMQENKIDSRNYSLADFMEVENQDIMSRARIFKEFSEDLFEKRHAQYRRVSLNGSSPSMKVRDPYTGETREMVYLASNDYLNLTRHPRTIAAGRAALEKYGSGAGSVPLLGGTLDLHIELEQKVAKFKGCESAIIYTSGFGSNCGTLLSMLGKNDIAILDILVHASILDGCKNTNTKIFKHNDMNSLEHALSKVKDKYRTKLIVVDGVYSMDGDIAKLDRIVELARAHGAYVMVDEAHASGVIGATGRGTPQHFHIEGKVDIVAGTFSKALGSVGGFIAAKEELIELLHFYSRTYMFSTAMTPQSAGSLIAAMEVIEDEPQLREQLWSNIRYFKKNLTDMGFNLGGSETAIFPIIIGDDLKVKEVCKRLHQMNIYVNPVVYPAVPKKMSRIRMSIMSAHTKEHLDKALNALEQVGREYNII</sequence>